<keyword evidence="9 11" id="KW-0472">Membrane</keyword>
<keyword evidence="3" id="KW-0813">Transport</keyword>
<evidence type="ECO:0000256" key="9">
    <source>
        <dbReference type="ARBA" id="ARBA00023136"/>
    </source>
</evidence>
<dbReference type="Pfam" id="PF00005">
    <property type="entry name" value="ABC_tran"/>
    <property type="match status" value="2"/>
</dbReference>
<dbReference type="CDD" id="cd18606">
    <property type="entry name" value="ABC_6TM_YOR1_D2_like"/>
    <property type="match status" value="1"/>
</dbReference>
<dbReference type="GO" id="GO:0005886">
    <property type="term" value="C:plasma membrane"/>
    <property type="evidence" value="ECO:0007669"/>
    <property type="project" value="TreeGrafter"/>
</dbReference>
<name>A0A9P8PND8_9ASCO</name>
<feature type="transmembrane region" description="Helical" evidence="11">
    <location>
        <begin position="206"/>
        <end position="224"/>
    </location>
</feature>
<dbReference type="GO" id="GO:0005524">
    <property type="term" value="F:ATP binding"/>
    <property type="evidence" value="ECO:0007669"/>
    <property type="project" value="UniProtKB-KW"/>
</dbReference>
<feature type="transmembrane region" description="Helical" evidence="11">
    <location>
        <begin position="889"/>
        <end position="911"/>
    </location>
</feature>
<organism evidence="14 15">
    <name type="scientific">Wickerhamomyces mucosus</name>
    <dbReference type="NCBI Taxonomy" id="1378264"/>
    <lineage>
        <taxon>Eukaryota</taxon>
        <taxon>Fungi</taxon>
        <taxon>Dikarya</taxon>
        <taxon>Ascomycota</taxon>
        <taxon>Saccharomycotina</taxon>
        <taxon>Saccharomycetes</taxon>
        <taxon>Phaffomycetales</taxon>
        <taxon>Wickerhamomycetaceae</taxon>
        <taxon>Wickerhamomyces</taxon>
    </lineage>
</organism>
<dbReference type="SUPFAM" id="SSF52540">
    <property type="entry name" value="P-loop containing nucleoside triphosphate hydrolases"/>
    <property type="match status" value="2"/>
</dbReference>
<comment type="subcellular location">
    <subcellularLocation>
        <location evidence="1">Membrane</location>
        <topology evidence="1">Multi-pass membrane protein</topology>
    </subcellularLocation>
</comment>
<evidence type="ECO:0000256" key="11">
    <source>
        <dbReference type="SAM" id="Phobius"/>
    </source>
</evidence>
<dbReference type="FunFam" id="1.20.1560.10:FF:000013">
    <property type="entry name" value="ABC transporter C family member 2"/>
    <property type="match status" value="1"/>
</dbReference>
<dbReference type="Pfam" id="PF00664">
    <property type="entry name" value="ABC_membrane"/>
    <property type="match status" value="2"/>
</dbReference>
<dbReference type="InterPro" id="IPR036640">
    <property type="entry name" value="ABC1_TM_sf"/>
</dbReference>
<evidence type="ECO:0000259" key="12">
    <source>
        <dbReference type="PROSITE" id="PS50893"/>
    </source>
</evidence>
<evidence type="ECO:0000256" key="7">
    <source>
        <dbReference type="ARBA" id="ARBA00022840"/>
    </source>
</evidence>
<feature type="region of interest" description="Disordered" evidence="10">
    <location>
        <begin position="505"/>
        <end position="556"/>
    </location>
</feature>
<dbReference type="FunFam" id="3.40.50.300:FF:000565">
    <property type="entry name" value="ABC bile acid transporter"/>
    <property type="match status" value="1"/>
</dbReference>
<dbReference type="PROSITE" id="PS50893">
    <property type="entry name" value="ABC_TRANSPORTER_2"/>
    <property type="match status" value="2"/>
</dbReference>
<dbReference type="InterPro" id="IPR017871">
    <property type="entry name" value="ABC_transporter-like_CS"/>
</dbReference>
<dbReference type="PROSITE" id="PS00211">
    <property type="entry name" value="ABC_TRANSPORTER_1"/>
    <property type="match status" value="2"/>
</dbReference>
<dbReference type="Gene3D" id="1.20.1560.10">
    <property type="entry name" value="ABC transporter type 1, transmembrane domain"/>
    <property type="match status" value="2"/>
</dbReference>
<dbReference type="InterPro" id="IPR027417">
    <property type="entry name" value="P-loop_NTPase"/>
</dbReference>
<dbReference type="EMBL" id="JAEUBF010000838">
    <property type="protein sequence ID" value="KAH3674695.1"/>
    <property type="molecule type" value="Genomic_DNA"/>
</dbReference>
<keyword evidence="5" id="KW-0677">Repeat</keyword>
<feature type="transmembrane region" description="Helical" evidence="11">
    <location>
        <begin position="1077"/>
        <end position="1096"/>
    </location>
</feature>
<evidence type="ECO:0000256" key="1">
    <source>
        <dbReference type="ARBA" id="ARBA00004141"/>
    </source>
</evidence>
<feature type="transmembrane region" description="Helical" evidence="11">
    <location>
        <begin position="988"/>
        <end position="1005"/>
    </location>
</feature>
<keyword evidence="15" id="KW-1185">Reference proteome</keyword>
<evidence type="ECO:0000256" key="3">
    <source>
        <dbReference type="ARBA" id="ARBA00022448"/>
    </source>
</evidence>
<dbReference type="SUPFAM" id="SSF90123">
    <property type="entry name" value="ABC transporter transmembrane region"/>
    <property type="match status" value="2"/>
</dbReference>
<dbReference type="InterPro" id="IPR003439">
    <property type="entry name" value="ABC_transporter-like_ATP-bd"/>
</dbReference>
<dbReference type="OrthoDB" id="6500128at2759"/>
<feature type="region of interest" description="Disordered" evidence="10">
    <location>
        <begin position="767"/>
        <end position="788"/>
    </location>
</feature>
<dbReference type="GO" id="GO:0008559">
    <property type="term" value="F:ABC-type xenobiotic transporter activity"/>
    <property type="evidence" value="ECO:0007669"/>
    <property type="project" value="TreeGrafter"/>
</dbReference>
<dbReference type="Gene3D" id="3.40.50.300">
    <property type="entry name" value="P-loop containing nucleotide triphosphate hydrolases"/>
    <property type="match status" value="2"/>
</dbReference>
<feature type="compositionally biased region" description="Basic and acidic residues" evidence="10">
    <location>
        <begin position="513"/>
        <end position="533"/>
    </location>
</feature>
<reference evidence="14" key="1">
    <citation type="journal article" date="2021" name="Open Biol.">
        <title>Shared evolutionary footprints suggest mitochondrial oxidative damage underlies multiple complex I losses in fungi.</title>
        <authorList>
            <person name="Schikora-Tamarit M.A."/>
            <person name="Marcet-Houben M."/>
            <person name="Nosek J."/>
            <person name="Gabaldon T."/>
        </authorList>
    </citation>
    <scope>NUCLEOTIDE SEQUENCE</scope>
    <source>
        <strain evidence="14">CBS6341</strain>
    </source>
</reference>
<feature type="compositionally biased region" description="Basic and acidic residues" evidence="10">
    <location>
        <begin position="1"/>
        <end position="12"/>
    </location>
</feature>
<feature type="domain" description="ABC transmembrane type-1" evidence="13">
    <location>
        <begin position="851"/>
        <end position="1127"/>
    </location>
</feature>
<evidence type="ECO:0000256" key="2">
    <source>
        <dbReference type="ARBA" id="ARBA00009726"/>
    </source>
</evidence>
<dbReference type="CDD" id="cd03250">
    <property type="entry name" value="ABCC_MRP_domain1"/>
    <property type="match status" value="1"/>
</dbReference>
<evidence type="ECO:0000313" key="14">
    <source>
        <dbReference type="EMBL" id="KAH3674695.1"/>
    </source>
</evidence>
<feature type="domain" description="ABC transporter" evidence="12">
    <location>
        <begin position="540"/>
        <end position="766"/>
    </location>
</feature>
<dbReference type="PANTHER" id="PTHR24223:SF456">
    <property type="entry name" value="MULTIDRUG RESISTANCE-ASSOCIATED PROTEIN LETHAL(2)03659"/>
    <property type="match status" value="1"/>
</dbReference>
<feature type="transmembrane region" description="Helical" evidence="11">
    <location>
        <begin position="390"/>
        <end position="414"/>
    </location>
</feature>
<proteinExistence type="inferred from homology"/>
<keyword evidence="4 11" id="KW-0812">Transmembrane</keyword>
<keyword evidence="8 11" id="KW-1133">Transmembrane helix</keyword>
<dbReference type="SMART" id="SM00382">
    <property type="entry name" value="AAA"/>
    <property type="match status" value="2"/>
</dbReference>
<accession>A0A9P8PND8</accession>
<keyword evidence="6" id="KW-0547">Nucleotide-binding</keyword>
<comment type="similarity">
    <text evidence="2">Belongs to the ABC transporter superfamily. ABCC family. Conjugate transporter (TC 3.A.1.208) subfamily.</text>
</comment>
<evidence type="ECO:0000259" key="13">
    <source>
        <dbReference type="PROSITE" id="PS50929"/>
    </source>
</evidence>
<feature type="transmembrane region" description="Helical" evidence="11">
    <location>
        <begin position="964"/>
        <end position="982"/>
    </location>
</feature>
<reference evidence="14" key="2">
    <citation type="submission" date="2021-01" db="EMBL/GenBank/DDBJ databases">
        <authorList>
            <person name="Schikora-Tamarit M.A."/>
        </authorList>
    </citation>
    <scope>NUCLEOTIDE SEQUENCE</scope>
    <source>
        <strain evidence="14">CBS6341</strain>
    </source>
</reference>
<feature type="compositionally biased region" description="Low complexity" evidence="10">
    <location>
        <begin position="547"/>
        <end position="556"/>
    </location>
</feature>
<gene>
    <name evidence="14" type="ORF">WICMUC_003111</name>
</gene>
<evidence type="ECO:0000256" key="4">
    <source>
        <dbReference type="ARBA" id="ARBA00022692"/>
    </source>
</evidence>
<feature type="region of interest" description="Disordered" evidence="10">
    <location>
        <begin position="1"/>
        <end position="33"/>
    </location>
</feature>
<evidence type="ECO:0000313" key="15">
    <source>
        <dbReference type="Proteomes" id="UP000769528"/>
    </source>
</evidence>
<protein>
    <recommendedName>
        <fullName evidence="16">Oligomycin resistance ATP-dependent permease YOR1</fullName>
    </recommendedName>
</protein>
<dbReference type="CDD" id="cd18597">
    <property type="entry name" value="ABC_6TM_YOR1_D1_like"/>
    <property type="match status" value="1"/>
</dbReference>
<dbReference type="PANTHER" id="PTHR24223">
    <property type="entry name" value="ATP-BINDING CASSETTE SUB-FAMILY C"/>
    <property type="match status" value="1"/>
</dbReference>
<feature type="domain" description="ABC transmembrane type-1" evidence="13">
    <location>
        <begin position="165"/>
        <end position="444"/>
    </location>
</feature>
<dbReference type="CDD" id="cd03244">
    <property type="entry name" value="ABCC_MRP_domain2"/>
    <property type="match status" value="1"/>
</dbReference>
<dbReference type="FunFam" id="3.40.50.300:FF:001750">
    <property type="entry name" value="ATP-binding cassette transporter"/>
    <property type="match status" value="1"/>
</dbReference>
<feature type="domain" description="ABC transporter" evidence="12">
    <location>
        <begin position="1165"/>
        <end position="1414"/>
    </location>
</feature>
<evidence type="ECO:0000256" key="6">
    <source>
        <dbReference type="ARBA" id="ARBA00022741"/>
    </source>
</evidence>
<evidence type="ECO:0000256" key="8">
    <source>
        <dbReference type="ARBA" id="ARBA00022989"/>
    </source>
</evidence>
<keyword evidence="7" id="KW-0067">ATP-binding</keyword>
<dbReference type="InterPro" id="IPR011527">
    <property type="entry name" value="ABC1_TM_dom"/>
</dbReference>
<feature type="transmembrane region" description="Helical" evidence="11">
    <location>
        <begin position="426"/>
        <end position="451"/>
    </location>
</feature>
<dbReference type="PROSITE" id="PS50929">
    <property type="entry name" value="ABC_TM1F"/>
    <property type="match status" value="2"/>
</dbReference>
<comment type="caution">
    <text evidence="14">The sequence shown here is derived from an EMBL/GenBank/DDBJ whole genome shotgun (WGS) entry which is preliminary data.</text>
</comment>
<dbReference type="InterPro" id="IPR050173">
    <property type="entry name" value="ABC_transporter_C-like"/>
</dbReference>
<dbReference type="InterPro" id="IPR003593">
    <property type="entry name" value="AAA+_ATPase"/>
</dbReference>
<sequence length="1428" mass="160752">MNKPTENEKDLELDQVGDSNNTDSLNSEKNESITITDEAYRELQQKIEPKKTFPLTAWLIGNKVPPIIPNNKPYPFLNANIFSIAFFSWAHPLIKIGYFRRIENEDLYSVSDTELSSRDMTQRFEQALQRRVRQWRETEPDENILYGEYVVLKALSDIFFWRFWVAGGISKVSSDIAQVTMPLLVRALVKYIRERDLEGTNNAGKAFGYCFGISLMLIFVSLNISNFFHSCMLTGAQTKAVLTNVIYRKAFKLSPKAKYEFPTSSINNLVMTDLSRIDFAVGTFHFIWSFPIAFSVATIILCVNLGAIALVGVAMVLLYVCCIFWFNAKLKRLRIESNKYIVKRARAISEIINNLRMIKFYSWEEPYKNIVQNFRNLEKKYILRMQLLKAVFNTATASITILATMVVFIAMYHIESGGGSFNSYNVFSAVTLFSLLRMPLNLLPLSCGFAIDAQLAFERLAEFLQAEESEDIIDRLPLDSSKNAIEINNGTYEWDTLEEELLEAQKPKTKKQLAKDARSARKLTRKEGKDPTKKGSTYDLRQRELESNSSDSSNEDLSFPGLKNINLTIRRKELIIVTGSIGTGKTSLLNAIDGSMKQVDGDSKVYGSLTFCSYPWIQNATIKENVLFGSKWDPVKYEKIVKACALDIDFKSLQFGDQTEVGERGITLSGGQKARINLARAVYSDSDVILLDDVLSAVDSRVGKHIMKECICGILKDKTRILATHQLSLIDDADRIIFLNGTGFLDIGTESELTKRNPEFSNLMEYSKTQAEDEEESDDSSNKDQEEELNLKEVEIEAISKQVTKVSEKVDIEKSKSGSSTESRSINKGSLKLYGRYVKLGAASGSYYLIILFLFSIVLAGFVQVFYSVWLSFWLEDKFELSSGAYTGIYVAICFSSVLVFLTTYSLLAYVNNKAGLILFNVSAEKLLKAPMSFMDVTPIGRILNRFTKDVDTLDTNLIEQMRLFLTSIALVGSTAILSGIYIPWFFIVIPVALFFYSALTSYYLSSALDIKRLEANNRSLVFSHFNESLNGMKVIKSYSASQRFIDRFDHLIDDMDSAYYFTLANQRWLATRLDTGSSIVTFLVSMMCAFGVFNINSSSSGLLVSYIVQVASSMSLLLRSMTQVENDMNSAERLFEYATELPQEAQHESTSVRPEPEWPRRGAIEFTDVSLSYREGLPLVLKDVTFKVEGGQKIGVCGRTGAGKSTIMNALFRINELANGKVTIDDLDISGLGLNDLRSKLSIIPQDPVLFHGTIRQNLDPFATKADADLWDALRRSWLVEDGASGTGEYKQGVNHLKSLHKFHLDQIVEDDGSNFSLGERQLLALARALVRNSKILILDEATSSVDYEADAKIQSTIVNEFSQCTILCIAHRLKTILNYDKILVLDKGEVIEFDTPYNLFKLGGIFTEMCEKANIGDADFQIINQE</sequence>
<feature type="transmembrane region" description="Helical" evidence="11">
    <location>
        <begin position="279"/>
        <end position="301"/>
    </location>
</feature>
<feature type="transmembrane region" description="Helical" evidence="11">
    <location>
        <begin position="307"/>
        <end position="326"/>
    </location>
</feature>
<evidence type="ECO:0000256" key="10">
    <source>
        <dbReference type="SAM" id="MobiDB-lite"/>
    </source>
</evidence>
<dbReference type="GO" id="GO:0016887">
    <property type="term" value="F:ATP hydrolysis activity"/>
    <property type="evidence" value="ECO:0007669"/>
    <property type="project" value="InterPro"/>
</dbReference>
<dbReference type="Proteomes" id="UP000769528">
    <property type="component" value="Unassembled WGS sequence"/>
</dbReference>
<dbReference type="GO" id="GO:0000329">
    <property type="term" value="C:fungal-type vacuole membrane"/>
    <property type="evidence" value="ECO:0007669"/>
    <property type="project" value="UniProtKB-ARBA"/>
</dbReference>
<evidence type="ECO:0000256" key="5">
    <source>
        <dbReference type="ARBA" id="ARBA00022737"/>
    </source>
</evidence>
<evidence type="ECO:0008006" key="16">
    <source>
        <dbReference type="Google" id="ProtNLM"/>
    </source>
</evidence>
<feature type="transmembrane region" description="Helical" evidence="11">
    <location>
        <begin position="846"/>
        <end position="869"/>
    </location>
</feature>